<dbReference type="CDD" id="cd16279">
    <property type="entry name" value="metallo-hydrolase-like_MBL-fold"/>
    <property type="match status" value="1"/>
</dbReference>
<dbReference type="SUPFAM" id="SSF56281">
    <property type="entry name" value="Metallo-hydrolase/oxidoreductase"/>
    <property type="match status" value="1"/>
</dbReference>
<protein>
    <recommendedName>
        <fullName evidence="1">Metallo-beta-lactamase domain-containing protein</fullName>
    </recommendedName>
</protein>
<accession>A0ABY7CIX9</accession>
<evidence type="ECO:0000259" key="1">
    <source>
        <dbReference type="Pfam" id="PF12706"/>
    </source>
</evidence>
<proteinExistence type="predicted"/>
<reference evidence="2" key="1">
    <citation type="submission" date="2022-10" db="EMBL/GenBank/DDBJ databases">
        <title>Puccinia triticina Genome sequencing and assembly.</title>
        <authorList>
            <person name="Li C."/>
        </authorList>
    </citation>
    <scope>NUCLEOTIDE SEQUENCE</scope>
    <source>
        <strain evidence="2">Pt15</strain>
    </source>
</reference>
<dbReference type="GeneID" id="77810442"/>
<dbReference type="PANTHER" id="PTHR42663">
    <property type="entry name" value="HYDROLASE C777.06C-RELATED-RELATED"/>
    <property type="match status" value="1"/>
</dbReference>
<evidence type="ECO:0000313" key="3">
    <source>
        <dbReference type="Proteomes" id="UP001164743"/>
    </source>
</evidence>
<dbReference type="InterPro" id="IPR036866">
    <property type="entry name" value="RibonucZ/Hydroxyglut_hydro"/>
</dbReference>
<feature type="domain" description="Metallo-beta-lactamase" evidence="1">
    <location>
        <begin position="145"/>
        <end position="318"/>
    </location>
</feature>
<keyword evidence="3" id="KW-1185">Reference proteome</keyword>
<dbReference type="Gene3D" id="3.60.15.10">
    <property type="entry name" value="Ribonuclease Z/Hydroxyacylglutathione hydrolase-like"/>
    <property type="match status" value="2"/>
</dbReference>
<evidence type="ECO:0000313" key="2">
    <source>
        <dbReference type="EMBL" id="WAQ85178.1"/>
    </source>
</evidence>
<sequence length="435" mass="48639">MERDGRIEVLLLGTGTSGQVPSIACLTDPHGQGCRCCRSPDRKDTRRNTSALVRIHQPSCPRDHGHHPPSAPASSPLHVLIDVGKSFCEAAREFFPVHRIRRLDAVLLTHPQFSLSSPSFYSFLLRALRARSNVSLDAFLSTLKNGLDDLRAWTLGGAIQDSIAIYCNEYTHAEISRMHPYLVDSHAKTGGGDVPQFTWNIIRDGTAFNLFGIEILPLPVHHGKFFDANAGNKPYICTSYLLDKSVYYVSDVSLIPEETLEQLEKSLIRSDEDRKRSGGLLKVLIIDTLRLLPHASHFGVAQALQIAKRLNPVRTYLVGFTHRVSHECWTYCCEAISQGRRSTEFDSIARPDYVQPQGSEQGFVEKSRNASELVLLEKGVIEDYEWFTRRALQLIEAGANPQLSSSENMPWVRPGFDGLVIRTLPGSSVTDDFYH</sequence>
<dbReference type="RefSeq" id="XP_053020733.1">
    <property type="nucleotide sequence ID" value="XM_053169547.1"/>
</dbReference>
<dbReference type="EMBL" id="CP110425">
    <property type="protein sequence ID" value="WAQ85178.1"/>
    <property type="molecule type" value="Genomic_DNA"/>
</dbReference>
<dbReference type="PANTHER" id="PTHR42663:SF6">
    <property type="entry name" value="HYDROLASE C777.06C-RELATED"/>
    <property type="match status" value="1"/>
</dbReference>
<dbReference type="Proteomes" id="UP001164743">
    <property type="component" value="Chromosome 5A"/>
</dbReference>
<gene>
    <name evidence="2" type="ORF">PtA15_5A752</name>
</gene>
<dbReference type="Pfam" id="PF12706">
    <property type="entry name" value="Lactamase_B_2"/>
    <property type="match status" value="1"/>
</dbReference>
<name>A0ABY7CIX9_9BASI</name>
<organism evidence="2 3">
    <name type="scientific">Puccinia triticina</name>
    <dbReference type="NCBI Taxonomy" id="208348"/>
    <lineage>
        <taxon>Eukaryota</taxon>
        <taxon>Fungi</taxon>
        <taxon>Dikarya</taxon>
        <taxon>Basidiomycota</taxon>
        <taxon>Pucciniomycotina</taxon>
        <taxon>Pucciniomycetes</taxon>
        <taxon>Pucciniales</taxon>
        <taxon>Pucciniaceae</taxon>
        <taxon>Puccinia</taxon>
    </lineage>
</organism>
<dbReference type="InterPro" id="IPR001279">
    <property type="entry name" value="Metallo-B-lactamas"/>
</dbReference>